<gene>
    <name evidence="2" type="ORF">FA09DRAFT_258411</name>
</gene>
<dbReference type="RefSeq" id="XP_025599176.1">
    <property type="nucleotide sequence ID" value="XM_025739726.1"/>
</dbReference>
<feature type="transmembrane region" description="Helical" evidence="1">
    <location>
        <begin position="152"/>
        <end position="170"/>
    </location>
</feature>
<name>A0A316ZAP7_9BASI</name>
<evidence type="ECO:0000313" key="3">
    <source>
        <dbReference type="Proteomes" id="UP000245946"/>
    </source>
</evidence>
<protein>
    <submittedName>
        <fullName evidence="2">Uncharacterized protein</fullName>
    </submittedName>
</protein>
<organism evidence="2 3">
    <name type="scientific">Tilletiopsis washingtonensis</name>
    <dbReference type="NCBI Taxonomy" id="58919"/>
    <lineage>
        <taxon>Eukaryota</taxon>
        <taxon>Fungi</taxon>
        <taxon>Dikarya</taxon>
        <taxon>Basidiomycota</taxon>
        <taxon>Ustilaginomycotina</taxon>
        <taxon>Exobasidiomycetes</taxon>
        <taxon>Entylomatales</taxon>
        <taxon>Entylomatales incertae sedis</taxon>
        <taxon>Tilletiopsis</taxon>
    </lineage>
</organism>
<dbReference type="OrthoDB" id="2556536at2759"/>
<keyword evidence="3" id="KW-1185">Reference proteome</keyword>
<dbReference type="AlphaFoldDB" id="A0A316ZAP7"/>
<keyword evidence="1" id="KW-1133">Transmembrane helix</keyword>
<dbReference type="Proteomes" id="UP000245946">
    <property type="component" value="Unassembled WGS sequence"/>
</dbReference>
<feature type="transmembrane region" description="Helical" evidence="1">
    <location>
        <begin position="68"/>
        <end position="88"/>
    </location>
</feature>
<dbReference type="EMBL" id="KZ819290">
    <property type="protein sequence ID" value="PWN98897.1"/>
    <property type="molecule type" value="Genomic_DNA"/>
</dbReference>
<feature type="transmembrane region" description="Helical" evidence="1">
    <location>
        <begin position="263"/>
        <end position="283"/>
    </location>
</feature>
<keyword evidence="1" id="KW-0812">Transmembrane</keyword>
<sequence length="298" mass="31723">MIAMLATFGIRAYISNNAPTTTLMIAMNAMLAIMPPLLLEPLLNLLGLYAKQGQAGSGVPTVTSVLRVFNLLALILYAVAAAYTGVYLSDWERTLLDPNAVGALSSFPDTVPKQVVRLGPIIGSFFMLVAIAGGLLLIPVARGANGSMRPGGFLAVLLILIGIATSYRILQSLHAQARLEEETTGSTRNPFADIFGLGTSSSASYDNARPQPNTFQSMMDDVYRAARGFQVAPVGMYEPASRGIAWAMLQQALAGRGAPQTPIVFNLVYILPMWLQTLLLFFVHAPGAKKPPPGEGDA</sequence>
<accession>A0A316ZAP7</accession>
<reference evidence="2 3" key="1">
    <citation type="journal article" date="2018" name="Mol. Biol. Evol.">
        <title>Broad Genomic Sampling Reveals a Smut Pathogenic Ancestry of the Fungal Clade Ustilaginomycotina.</title>
        <authorList>
            <person name="Kijpornyongpan T."/>
            <person name="Mondo S.J."/>
            <person name="Barry K."/>
            <person name="Sandor L."/>
            <person name="Lee J."/>
            <person name="Lipzen A."/>
            <person name="Pangilinan J."/>
            <person name="LaButti K."/>
            <person name="Hainaut M."/>
            <person name="Henrissat B."/>
            <person name="Grigoriev I.V."/>
            <person name="Spatafora J.W."/>
            <person name="Aime M.C."/>
        </authorList>
    </citation>
    <scope>NUCLEOTIDE SEQUENCE [LARGE SCALE GENOMIC DNA]</scope>
    <source>
        <strain evidence="2 3">MCA 4186</strain>
    </source>
</reference>
<dbReference type="GeneID" id="37267272"/>
<evidence type="ECO:0000256" key="1">
    <source>
        <dbReference type="SAM" id="Phobius"/>
    </source>
</evidence>
<feature type="transmembrane region" description="Helical" evidence="1">
    <location>
        <begin position="121"/>
        <end position="140"/>
    </location>
</feature>
<proteinExistence type="predicted"/>
<evidence type="ECO:0000313" key="2">
    <source>
        <dbReference type="EMBL" id="PWN98897.1"/>
    </source>
</evidence>
<keyword evidence="1" id="KW-0472">Membrane</keyword>